<dbReference type="Proteomes" id="UP000829398">
    <property type="component" value="Chromosome 7"/>
</dbReference>
<evidence type="ECO:0000313" key="2">
    <source>
        <dbReference type="Proteomes" id="UP000829398"/>
    </source>
</evidence>
<organism evidence="1 2">
    <name type="scientific">Citrus sinensis</name>
    <name type="common">Sweet orange</name>
    <name type="synonym">Citrus aurantium var. sinensis</name>
    <dbReference type="NCBI Taxonomy" id="2711"/>
    <lineage>
        <taxon>Eukaryota</taxon>
        <taxon>Viridiplantae</taxon>
        <taxon>Streptophyta</taxon>
        <taxon>Embryophyta</taxon>
        <taxon>Tracheophyta</taxon>
        <taxon>Spermatophyta</taxon>
        <taxon>Magnoliopsida</taxon>
        <taxon>eudicotyledons</taxon>
        <taxon>Gunneridae</taxon>
        <taxon>Pentapetalae</taxon>
        <taxon>rosids</taxon>
        <taxon>malvids</taxon>
        <taxon>Sapindales</taxon>
        <taxon>Rutaceae</taxon>
        <taxon>Aurantioideae</taxon>
        <taxon>Citrus</taxon>
    </lineage>
</organism>
<proteinExistence type="predicted"/>
<accession>A0ACB8JDV3</accession>
<name>A0ACB8JDV3_CITSI</name>
<reference evidence="2" key="1">
    <citation type="journal article" date="2023" name="Hortic. Res.">
        <title>A chromosome-level phased genome enabling allele-level studies in sweet orange: a case study on citrus Huanglongbing tolerance.</title>
        <authorList>
            <person name="Wu B."/>
            <person name="Yu Q."/>
            <person name="Deng Z."/>
            <person name="Duan Y."/>
            <person name="Luo F."/>
            <person name="Gmitter F. Jr."/>
        </authorList>
    </citation>
    <scope>NUCLEOTIDE SEQUENCE [LARGE SCALE GENOMIC DNA]</scope>
    <source>
        <strain evidence="2">cv. Valencia</strain>
    </source>
</reference>
<comment type="caution">
    <text evidence="1">The sequence shown here is derived from an EMBL/GenBank/DDBJ whole genome shotgun (WGS) entry which is preliminary data.</text>
</comment>
<dbReference type="EMBL" id="CM039176">
    <property type="protein sequence ID" value="KAH9715912.1"/>
    <property type="molecule type" value="Genomic_DNA"/>
</dbReference>
<protein>
    <submittedName>
        <fullName evidence="1">Uncharacterized protein</fullName>
    </submittedName>
</protein>
<sequence length="364" mass="41487">MENEQRIDLDAYEKSDESVCVRVRTESKNNNDTAVELEPNSTTAVQGSSRGRGRRVDGSTSLSNCSSESKWDMATVKLFVARMIVLHELPLAFVEYVGFYDLLKLLQPSIETISRNTIKAEILRLYDVEKKKTMGILEACESIIAITIDMWTTSNKKKRYMVITAHYIDSSWVLRSRIMRFIYVPAPHSAEVMCNELYDYLMDWNIDRKLSSVTADNCAANDSMIALLLGKFSTSSMIMELELYLEESTLPSTSQFDILSWWKNNQGKYPILAKIARDFLVIPVSTVASESAFSTGGRHLSPHRSRLHPSTIEALVCTQNWFWLEQNLKDGIPEEAILFAEHLIDESWMSEQQSNEVDDSEFSL</sequence>
<gene>
    <name evidence="1" type="ORF">KPL71_021253</name>
</gene>
<keyword evidence="2" id="KW-1185">Reference proteome</keyword>
<evidence type="ECO:0000313" key="1">
    <source>
        <dbReference type="EMBL" id="KAH9715912.1"/>
    </source>
</evidence>